<dbReference type="VEuPathDB" id="TriTrypDB:Tb427_000475400"/>
<evidence type="ECO:0000256" key="6">
    <source>
        <dbReference type="ARBA" id="ARBA00023180"/>
    </source>
</evidence>
<evidence type="ECO:0000313" key="10">
    <source>
        <dbReference type="EMBL" id="AGH61233.1"/>
    </source>
</evidence>
<dbReference type="PROSITE" id="PS51257">
    <property type="entry name" value="PROKAR_LIPOPROTEIN"/>
    <property type="match status" value="1"/>
</dbReference>
<evidence type="ECO:0000256" key="7">
    <source>
        <dbReference type="ARBA" id="ARBA00023288"/>
    </source>
</evidence>
<evidence type="ECO:0000256" key="2">
    <source>
        <dbReference type="ARBA" id="ARBA00004609"/>
    </source>
</evidence>
<proteinExistence type="predicted"/>
<comment type="subcellular location">
    <subcellularLocation>
        <location evidence="2">Cell membrane</location>
        <topology evidence="2">Lipid-anchor</topology>
        <topology evidence="2">GPI-anchor</topology>
    </subcellularLocation>
</comment>
<dbReference type="SUPFAM" id="SSF58087">
    <property type="entry name" value="Variant surface glycoprotein (N-terminal domain)"/>
    <property type="match status" value="1"/>
</dbReference>
<evidence type="ECO:0000256" key="9">
    <source>
        <dbReference type="SAM" id="SignalP"/>
    </source>
</evidence>
<keyword evidence="5" id="KW-0472">Membrane</keyword>
<sequence length="490" mass="52348">MADLQTKKAAIKTAVAAALVISCAQLPCVAINEATTYVTTPCLEILFDDTLASRYDSEIQRGQQNIESNYKTIQGWKFLAEKTADVKRQAGFKALAVYGMQKNNVAAESYQKNRQPLEAAARALRQRSANMSTALQIQSITAVTDYGTQTASTNGYNSNSEGSCTYPSITAKAKPATCKVNQEAHQKINRNTVGKGKFNQLKLIDDTYLTTITISAVAGKKGSPTGSSTNTGQKDCQHGGSPGADFAGDNALGLKITKLGTSESTTTQTITKTGAECPNKQQTESTTAAQRLAYLVCEAEEAKLPNVPLLSDVKLEDIFGDASILAALSAMLLPDKGGADEFLEQHKNELKKIINQVYGANDQAFQATYIKPLTENIKFKFNGIDVAGTVIDLMTGSQGPLAIAYYAGKNVPKQKSETSTPLVESKKGTECELIADKEKCKTADGCELKGEKCVAKKTIEGVVTGSQNTTGSNSFLINKAPLLLGFLIVE</sequence>
<evidence type="ECO:0000256" key="3">
    <source>
        <dbReference type="ARBA" id="ARBA00022475"/>
    </source>
</evidence>
<feature type="signal peptide" evidence="9">
    <location>
        <begin position="1"/>
        <end position="30"/>
    </location>
</feature>
<accession>M4SXR5</accession>
<dbReference type="VEuPathDB" id="TriTrypDB:Tb10.v4.0132"/>
<dbReference type="AlphaFoldDB" id="M4SXR5"/>
<evidence type="ECO:0000256" key="5">
    <source>
        <dbReference type="ARBA" id="ARBA00023136"/>
    </source>
</evidence>
<protein>
    <submittedName>
        <fullName evidence="10">Variant surface glycoprotein 745</fullName>
    </submittedName>
</protein>
<evidence type="ECO:0000256" key="1">
    <source>
        <dbReference type="ARBA" id="ARBA00002523"/>
    </source>
</evidence>
<dbReference type="SUPFAM" id="SSF118251">
    <property type="entry name" value="Variant surface glycoprotein MITAT 1.2, VSG 221, C-terminal domain"/>
    <property type="match status" value="1"/>
</dbReference>
<dbReference type="GO" id="GO:0098552">
    <property type="term" value="C:side of membrane"/>
    <property type="evidence" value="ECO:0007669"/>
    <property type="project" value="UniProtKB-KW"/>
</dbReference>
<keyword evidence="4" id="KW-0336">GPI-anchor</keyword>
<evidence type="ECO:0000256" key="4">
    <source>
        <dbReference type="ARBA" id="ARBA00022622"/>
    </source>
</evidence>
<dbReference type="EMBL" id="KC613802">
    <property type="protein sequence ID" value="AGH61233.1"/>
    <property type="molecule type" value="Genomic_DNA"/>
</dbReference>
<keyword evidence="6" id="KW-0325">Glycoprotein</keyword>
<evidence type="ECO:0000256" key="8">
    <source>
        <dbReference type="SAM" id="MobiDB-lite"/>
    </source>
</evidence>
<dbReference type="InterPro" id="IPR027446">
    <property type="entry name" value="VSG_C_dom_sf"/>
</dbReference>
<keyword evidence="7" id="KW-0449">Lipoprotein</keyword>
<comment type="function">
    <text evidence="1">VSG forms a coat on the surface of the parasite. The trypanosome evades the immune response of the host by expressing a series of antigenically distinct VSGs from an estimated 1000 VSG genes.</text>
</comment>
<dbReference type="VEuPathDB" id="TriTrypDB:Tb1125.11.18460"/>
<dbReference type="GO" id="GO:0005886">
    <property type="term" value="C:plasma membrane"/>
    <property type="evidence" value="ECO:0007669"/>
    <property type="project" value="UniProtKB-SubCell"/>
</dbReference>
<feature type="compositionally biased region" description="Polar residues" evidence="8">
    <location>
        <begin position="224"/>
        <end position="234"/>
    </location>
</feature>
<reference evidence="10" key="1">
    <citation type="submission" date="2013-02" db="EMBL/GenBank/DDBJ databases">
        <authorList>
            <person name="Cross G.A.M."/>
            <person name="Kim H.-S."/>
            <person name="Wickstead B."/>
        </authorList>
    </citation>
    <scope>NUCLEOTIDE SEQUENCE</scope>
    <source>
        <strain evidence="10">Lister 427</strain>
    </source>
</reference>
<keyword evidence="3" id="KW-1003">Cell membrane</keyword>
<organism evidence="10">
    <name type="scientific">Trypanosoma brucei</name>
    <dbReference type="NCBI Taxonomy" id="5691"/>
    <lineage>
        <taxon>Eukaryota</taxon>
        <taxon>Discoba</taxon>
        <taxon>Euglenozoa</taxon>
        <taxon>Kinetoplastea</taxon>
        <taxon>Metakinetoplastina</taxon>
        <taxon>Trypanosomatida</taxon>
        <taxon>Trypanosomatidae</taxon>
        <taxon>Trypanosoma</taxon>
    </lineage>
</organism>
<feature type="chain" id="PRO_5004057599" evidence="9">
    <location>
        <begin position="31"/>
        <end position="490"/>
    </location>
</feature>
<name>M4SXR5_9TRYP</name>
<reference evidence="10" key="2">
    <citation type="journal article" date="2014" name="Mol. Biochem. Parasitol.">
        <title>Capturing the variant surface glycoprotein repertoire (the VSGnome) of Trypanosoma brucei Lister 427.</title>
        <authorList>
            <person name="Cross G.A."/>
            <person name="Kim H.S."/>
            <person name="Wickstead B."/>
        </authorList>
    </citation>
    <scope>NUCLEOTIDE SEQUENCE</scope>
    <source>
        <strain evidence="10">Lister 427</strain>
    </source>
</reference>
<keyword evidence="9" id="KW-0732">Signal</keyword>
<feature type="region of interest" description="Disordered" evidence="8">
    <location>
        <begin position="219"/>
        <end position="242"/>
    </location>
</feature>